<dbReference type="PANTHER" id="PTHR30154">
    <property type="entry name" value="LEUCINE-RESPONSIVE REGULATORY PROTEIN"/>
    <property type="match status" value="1"/>
</dbReference>
<name>A0ABW8LQ33_9ACTN</name>
<keyword evidence="7" id="KW-1185">Reference proteome</keyword>
<evidence type="ECO:0000256" key="3">
    <source>
        <dbReference type="ARBA" id="ARBA00023163"/>
    </source>
</evidence>
<feature type="region of interest" description="Disordered" evidence="4">
    <location>
        <begin position="337"/>
        <end position="358"/>
    </location>
</feature>
<evidence type="ECO:0000259" key="5">
    <source>
        <dbReference type="PROSITE" id="PS50956"/>
    </source>
</evidence>
<dbReference type="Pfam" id="PF01037">
    <property type="entry name" value="AsnC_trans_reg"/>
    <property type="match status" value="1"/>
</dbReference>
<dbReference type="RefSeq" id="WP_404747073.1">
    <property type="nucleotide sequence ID" value="NZ_JBJDQH010000008.1"/>
</dbReference>
<dbReference type="InterPro" id="IPR000485">
    <property type="entry name" value="AsnC-type_HTH_dom"/>
</dbReference>
<feature type="compositionally biased region" description="Pro residues" evidence="4">
    <location>
        <begin position="174"/>
        <end position="191"/>
    </location>
</feature>
<proteinExistence type="predicted"/>
<dbReference type="Gene3D" id="3.30.70.920">
    <property type="match status" value="1"/>
</dbReference>
<keyword evidence="1" id="KW-0805">Transcription regulation</keyword>
<keyword evidence="3" id="KW-0804">Transcription</keyword>
<dbReference type="Proteomes" id="UP001620295">
    <property type="component" value="Unassembled WGS sequence"/>
</dbReference>
<feature type="region of interest" description="Disordered" evidence="4">
    <location>
        <begin position="166"/>
        <end position="195"/>
    </location>
</feature>
<dbReference type="Pfam" id="PF13404">
    <property type="entry name" value="HTH_AsnC-type"/>
    <property type="match status" value="2"/>
</dbReference>
<evidence type="ECO:0000256" key="2">
    <source>
        <dbReference type="ARBA" id="ARBA00023125"/>
    </source>
</evidence>
<accession>A0ABW8LQ33</accession>
<dbReference type="InterPro" id="IPR019887">
    <property type="entry name" value="Tscrpt_reg_AsnC/Lrp_C"/>
</dbReference>
<dbReference type="SUPFAM" id="SSF46785">
    <property type="entry name" value="Winged helix' DNA-binding domain"/>
    <property type="match status" value="2"/>
</dbReference>
<evidence type="ECO:0000256" key="4">
    <source>
        <dbReference type="SAM" id="MobiDB-lite"/>
    </source>
</evidence>
<feature type="domain" description="HTH asnC-type" evidence="5">
    <location>
        <begin position="200"/>
        <end position="260"/>
    </location>
</feature>
<dbReference type="InterPro" id="IPR036390">
    <property type="entry name" value="WH_DNA-bd_sf"/>
</dbReference>
<dbReference type="SUPFAM" id="SSF54909">
    <property type="entry name" value="Dimeric alpha+beta barrel"/>
    <property type="match status" value="1"/>
</dbReference>
<gene>
    <name evidence="6" type="ORF">ACI2L5_23840</name>
</gene>
<evidence type="ECO:0000313" key="7">
    <source>
        <dbReference type="Proteomes" id="UP001620295"/>
    </source>
</evidence>
<comment type="caution">
    <text evidence="6">The sequence shown here is derived from an EMBL/GenBank/DDBJ whole genome shotgun (WGS) entry which is preliminary data.</text>
</comment>
<evidence type="ECO:0000313" key="6">
    <source>
        <dbReference type="EMBL" id="MFK4267944.1"/>
    </source>
</evidence>
<dbReference type="PROSITE" id="PS50956">
    <property type="entry name" value="HTH_ASNC_2"/>
    <property type="match status" value="1"/>
</dbReference>
<dbReference type="PANTHER" id="PTHR30154:SF34">
    <property type="entry name" value="TRANSCRIPTIONAL REGULATOR AZLB"/>
    <property type="match status" value="1"/>
</dbReference>
<dbReference type="PRINTS" id="PR00033">
    <property type="entry name" value="HTHASNC"/>
</dbReference>
<dbReference type="InterPro" id="IPR011008">
    <property type="entry name" value="Dimeric_a/b-barrel"/>
</dbReference>
<protein>
    <submittedName>
        <fullName evidence="6">Lrp/AsnC family transcriptional regulator</fullName>
    </submittedName>
</protein>
<organism evidence="6 7">
    <name type="scientific">Streptomyces milbemycinicus</name>
    <dbReference type="NCBI Taxonomy" id="476552"/>
    <lineage>
        <taxon>Bacteria</taxon>
        <taxon>Bacillati</taxon>
        <taxon>Actinomycetota</taxon>
        <taxon>Actinomycetes</taxon>
        <taxon>Kitasatosporales</taxon>
        <taxon>Streptomycetaceae</taxon>
        <taxon>Streptomyces</taxon>
    </lineage>
</organism>
<dbReference type="InterPro" id="IPR036388">
    <property type="entry name" value="WH-like_DNA-bd_sf"/>
</dbReference>
<dbReference type="SMART" id="SM00344">
    <property type="entry name" value="HTH_ASNC"/>
    <property type="match status" value="2"/>
</dbReference>
<dbReference type="EMBL" id="JBJDQH010000008">
    <property type="protein sequence ID" value="MFK4267944.1"/>
    <property type="molecule type" value="Genomic_DNA"/>
</dbReference>
<sequence length="358" mass="38033">MADGSVRDTYTLDEVDRGLIHALHLDGRAPFSRIAAVLGVSTQTVARRYRRLRIEAGLRVVGLPDPHRAGQAQWLVRIAATPADAQALARSLARRPDTSWVKLASGGAEIVTVVHAPRGADASRSMLLRDIPRTAGITAVSAHLLLHTYLGGPTAWRGHLGALSDEQQRRLVPPTAPPPEADPSPASPPTSPLAQADRALTEADRALLDALRQDGRTSHADLAAATGWSPATVARRLTGLREYGTLFFDVEFDDALLGVTTQALLWMAVAPARLDEIATALARHAELAVVAATTGPTNLVAHALCSDPAALHHYLTRHLGSLDAIRTLETAPVLHTLKATGTPRGPRRPRTGAGTPTE</sequence>
<evidence type="ECO:0000256" key="1">
    <source>
        <dbReference type="ARBA" id="ARBA00023015"/>
    </source>
</evidence>
<keyword evidence="2" id="KW-0238">DNA-binding</keyword>
<reference evidence="6 7" key="1">
    <citation type="submission" date="2024-11" db="EMBL/GenBank/DDBJ databases">
        <title>The Natural Products Discovery Center: Release of the First 8490 Sequenced Strains for Exploring Actinobacteria Biosynthetic Diversity.</title>
        <authorList>
            <person name="Kalkreuter E."/>
            <person name="Kautsar S.A."/>
            <person name="Yang D."/>
            <person name="Bader C.D."/>
            <person name="Teijaro C.N."/>
            <person name="Fluegel L."/>
            <person name="Davis C.M."/>
            <person name="Simpson J.R."/>
            <person name="Lauterbach L."/>
            <person name="Steele A.D."/>
            <person name="Gui C."/>
            <person name="Meng S."/>
            <person name="Li G."/>
            <person name="Viehrig K."/>
            <person name="Ye F."/>
            <person name="Su P."/>
            <person name="Kiefer A.F."/>
            <person name="Nichols A."/>
            <person name="Cepeda A.J."/>
            <person name="Yan W."/>
            <person name="Fan B."/>
            <person name="Jiang Y."/>
            <person name="Adhikari A."/>
            <person name="Zheng C.-J."/>
            <person name="Schuster L."/>
            <person name="Cowan T.M."/>
            <person name="Smanski M.J."/>
            <person name="Chevrette M.G."/>
            <person name="De Carvalho L.P.S."/>
            <person name="Shen B."/>
        </authorList>
    </citation>
    <scope>NUCLEOTIDE SEQUENCE [LARGE SCALE GENOMIC DNA]</scope>
    <source>
        <strain evidence="6 7">NPDC020863</strain>
    </source>
</reference>
<dbReference type="InterPro" id="IPR019888">
    <property type="entry name" value="Tscrpt_reg_AsnC-like"/>
</dbReference>
<dbReference type="Gene3D" id="1.10.10.10">
    <property type="entry name" value="Winged helix-like DNA-binding domain superfamily/Winged helix DNA-binding domain"/>
    <property type="match status" value="2"/>
</dbReference>